<feature type="chain" id="PRO_5047481691" evidence="1">
    <location>
        <begin position="19"/>
        <end position="293"/>
    </location>
</feature>
<gene>
    <name evidence="3" type="primary">TDRD10</name>
    <name evidence="3" type="ORF">P7K49_037389</name>
</gene>
<comment type="caution">
    <text evidence="3">The sequence shown here is derived from an EMBL/GenBank/DDBJ whole genome shotgun (WGS) entry which is preliminary data.</text>
</comment>
<proteinExistence type="predicted"/>
<keyword evidence="4" id="KW-1185">Reference proteome</keyword>
<evidence type="ECO:0000256" key="1">
    <source>
        <dbReference type="SAM" id="SignalP"/>
    </source>
</evidence>
<name>A0ABQ9TI00_SAGOE</name>
<evidence type="ECO:0000259" key="2">
    <source>
        <dbReference type="Pfam" id="PF00567"/>
    </source>
</evidence>
<dbReference type="SUPFAM" id="SSF63748">
    <property type="entry name" value="Tudor/PWWP/MBT"/>
    <property type="match status" value="1"/>
</dbReference>
<protein>
    <submittedName>
        <fullName evidence="3">Tudor domain-containing protein 10</fullName>
    </submittedName>
</protein>
<dbReference type="CDD" id="cd20432">
    <property type="entry name" value="Tudor_TDRD10"/>
    <property type="match status" value="1"/>
</dbReference>
<feature type="signal peptide" evidence="1">
    <location>
        <begin position="1"/>
        <end position="18"/>
    </location>
</feature>
<accession>A0ABQ9TI00</accession>
<dbReference type="InterPro" id="IPR002999">
    <property type="entry name" value="Tudor"/>
</dbReference>
<organism evidence="3 4">
    <name type="scientific">Saguinus oedipus</name>
    <name type="common">Cotton-top tamarin</name>
    <name type="synonym">Oedipomidas oedipus</name>
    <dbReference type="NCBI Taxonomy" id="9490"/>
    <lineage>
        <taxon>Eukaryota</taxon>
        <taxon>Metazoa</taxon>
        <taxon>Chordata</taxon>
        <taxon>Craniata</taxon>
        <taxon>Vertebrata</taxon>
        <taxon>Euteleostomi</taxon>
        <taxon>Mammalia</taxon>
        <taxon>Eutheria</taxon>
        <taxon>Euarchontoglires</taxon>
        <taxon>Primates</taxon>
        <taxon>Haplorrhini</taxon>
        <taxon>Platyrrhini</taxon>
        <taxon>Cebidae</taxon>
        <taxon>Callitrichinae</taxon>
        <taxon>Saguinus</taxon>
    </lineage>
</organism>
<evidence type="ECO:0000313" key="4">
    <source>
        <dbReference type="Proteomes" id="UP001266305"/>
    </source>
</evidence>
<sequence>MPLWVALQDLVFCFLAIAQLAPKAPVDRCKTEKLRAAFFAVPLEMRGSFLVLLLRECFRDLSWLALIHSIRGEAGLLVTSIVPKTPFFWAMHITEALHQNMQALFSTLAQAEEQQPYLKESAVQRGTRCLAEYHLGDYGRAWNRCWVLDRVDTWAVVMFIDFGQLATVPVQSLRSLDSDDFWTIPPLTQPFMLEKDILSSYEVVHRILKGKITGALNSEVTASASNLAVLPPLLPLGSLRRLLPRPGYTAGIVGPKRLSQSQSKLTDKEMQAAPARCKVMPKLLQQQVHTTQH</sequence>
<evidence type="ECO:0000313" key="3">
    <source>
        <dbReference type="EMBL" id="KAK2084356.1"/>
    </source>
</evidence>
<feature type="domain" description="Tudor" evidence="2">
    <location>
        <begin position="88"/>
        <end position="194"/>
    </location>
</feature>
<reference evidence="3 4" key="1">
    <citation type="submission" date="2023-05" db="EMBL/GenBank/DDBJ databases">
        <title>B98-5 Cell Line De Novo Hybrid Assembly: An Optical Mapping Approach.</title>
        <authorList>
            <person name="Kananen K."/>
            <person name="Auerbach J.A."/>
            <person name="Kautto E."/>
            <person name="Blachly J.S."/>
        </authorList>
    </citation>
    <scope>NUCLEOTIDE SEQUENCE [LARGE SCALE GENOMIC DNA]</scope>
    <source>
        <strain evidence="3">B95-8</strain>
        <tissue evidence="3">Cell line</tissue>
    </source>
</reference>
<dbReference type="Pfam" id="PF00567">
    <property type="entry name" value="TUDOR"/>
    <property type="match status" value="1"/>
</dbReference>
<dbReference type="Proteomes" id="UP001266305">
    <property type="component" value="Unassembled WGS sequence"/>
</dbReference>
<keyword evidence="1" id="KW-0732">Signal</keyword>
<dbReference type="Gene3D" id="2.30.30.140">
    <property type="match status" value="1"/>
</dbReference>
<dbReference type="EMBL" id="JASSZA010000022">
    <property type="protein sequence ID" value="KAK2084356.1"/>
    <property type="molecule type" value="Genomic_DNA"/>
</dbReference>